<evidence type="ECO:0000256" key="5">
    <source>
        <dbReference type="ARBA" id="ARBA00023002"/>
    </source>
</evidence>
<keyword evidence="3" id="KW-0479">Metal-binding</keyword>
<gene>
    <name evidence="8" type="ORF">IQ276_21125</name>
</gene>
<dbReference type="AlphaFoldDB" id="A0A8J6ZP00"/>
<dbReference type="PANTHER" id="PTHR43779:SF2">
    <property type="entry name" value="ALPHA-KETOGLUTARATE-DEPENDENT XANTHINE DIOXYGENASE XAN1"/>
    <property type="match status" value="1"/>
</dbReference>
<comment type="similarity">
    <text evidence="2">Belongs to the TfdA dioxygenase family.</text>
</comment>
<evidence type="ECO:0000313" key="8">
    <source>
        <dbReference type="EMBL" id="MBE9024834.1"/>
    </source>
</evidence>
<dbReference type="RefSeq" id="WP_193919502.1">
    <property type="nucleotide sequence ID" value="NZ_JADEXS020000001.1"/>
</dbReference>
<dbReference type="SUPFAM" id="SSF51197">
    <property type="entry name" value="Clavaminate synthase-like"/>
    <property type="match status" value="1"/>
</dbReference>
<evidence type="ECO:0000256" key="3">
    <source>
        <dbReference type="ARBA" id="ARBA00022723"/>
    </source>
</evidence>
<sequence>MQYKTVQQHSILGKEVLQGCNLMQLTTEQVRELKTALWEHGVIVVRNQHLTASELKEFANQTFGQFSLNYPPKPLDPNIDANLQSSHVAILGNPQKNSQEIFGKFAWQWHHDKDLLPITEGMDMNALYVVMLYGVEIPPEGIDGQPHTTEFLSMIEAYNNLDPEHQQQLEQMSMYHLPPRKYPPGEDVPMKMHPIVSTHKVSGKKGLYLGSDTSIVVGMEDKLDLAKQFWQETFETVLERTPVYAHVWQPGDLVFWDNSQVMHTGVPYDASKYRRVALRVGVVDKT</sequence>
<keyword evidence="5" id="KW-0560">Oxidoreductase</keyword>
<protein>
    <submittedName>
        <fullName evidence="8">TauD/TfdA family dioxygenase</fullName>
    </submittedName>
</protein>
<evidence type="ECO:0000256" key="2">
    <source>
        <dbReference type="ARBA" id="ARBA00005896"/>
    </source>
</evidence>
<comment type="cofactor">
    <cofactor evidence="1">
        <name>Fe(2+)</name>
        <dbReference type="ChEBI" id="CHEBI:29033"/>
    </cofactor>
</comment>
<organism evidence="8 9">
    <name type="scientific">Desmonostoc muscorum LEGE 12446</name>
    <dbReference type="NCBI Taxonomy" id="1828758"/>
    <lineage>
        <taxon>Bacteria</taxon>
        <taxon>Bacillati</taxon>
        <taxon>Cyanobacteriota</taxon>
        <taxon>Cyanophyceae</taxon>
        <taxon>Nostocales</taxon>
        <taxon>Nostocaceae</taxon>
        <taxon>Desmonostoc</taxon>
    </lineage>
</organism>
<dbReference type="EMBL" id="JADEXS010000322">
    <property type="protein sequence ID" value="MBE9024834.1"/>
    <property type="molecule type" value="Genomic_DNA"/>
</dbReference>
<evidence type="ECO:0000259" key="7">
    <source>
        <dbReference type="Pfam" id="PF02668"/>
    </source>
</evidence>
<dbReference type="PANTHER" id="PTHR43779">
    <property type="entry name" value="DIOXYGENASE RV0097-RELATED"/>
    <property type="match status" value="1"/>
</dbReference>
<dbReference type="GO" id="GO:0051213">
    <property type="term" value="F:dioxygenase activity"/>
    <property type="evidence" value="ECO:0007669"/>
    <property type="project" value="UniProtKB-KW"/>
</dbReference>
<feature type="domain" description="TauD/TfdA-like" evidence="7">
    <location>
        <begin position="12"/>
        <end position="279"/>
    </location>
</feature>
<name>A0A8J6ZP00_DESMC</name>
<reference evidence="8" key="1">
    <citation type="submission" date="2020-10" db="EMBL/GenBank/DDBJ databases">
        <authorList>
            <person name="Castelo-Branco R."/>
            <person name="Eusebio N."/>
            <person name="Adriana R."/>
            <person name="Vieira A."/>
            <person name="Brugerolle De Fraissinette N."/>
            <person name="Rezende De Castro R."/>
            <person name="Schneider M.P."/>
            <person name="Vasconcelos V."/>
            <person name="Leao P.N."/>
        </authorList>
    </citation>
    <scope>NUCLEOTIDE SEQUENCE</scope>
    <source>
        <strain evidence="8">LEGE 12446</strain>
    </source>
</reference>
<dbReference type="Proteomes" id="UP000622533">
    <property type="component" value="Unassembled WGS sequence"/>
</dbReference>
<evidence type="ECO:0000256" key="6">
    <source>
        <dbReference type="ARBA" id="ARBA00023004"/>
    </source>
</evidence>
<keyword evidence="6" id="KW-0408">Iron</keyword>
<dbReference type="InterPro" id="IPR051178">
    <property type="entry name" value="TfdA_dioxygenase"/>
</dbReference>
<keyword evidence="4 8" id="KW-0223">Dioxygenase</keyword>
<dbReference type="Pfam" id="PF02668">
    <property type="entry name" value="TauD"/>
    <property type="match status" value="1"/>
</dbReference>
<evidence type="ECO:0000256" key="1">
    <source>
        <dbReference type="ARBA" id="ARBA00001954"/>
    </source>
</evidence>
<accession>A0A8J6ZP00</accession>
<dbReference type="InterPro" id="IPR042098">
    <property type="entry name" value="TauD-like_sf"/>
</dbReference>
<keyword evidence="9" id="KW-1185">Reference proteome</keyword>
<dbReference type="InterPro" id="IPR003819">
    <property type="entry name" value="TauD/TfdA-like"/>
</dbReference>
<evidence type="ECO:0000313" key="9">
    <source>
        <dbReference type="Proteomes" id="UP000622533"/>
    </source>
</evidence>
<dbReference type="Gene3D" id="3.60.130.10">
    <property type="entry name" value="Clavaminate synthase-like"/>
    <property type="match status" value="1"/>
</dbReference>
<evidence type="ECO:0000256" key="4">
    <source>
        <dbReference type="ARBA" id="ARBA00022964"/>
    </source>
</evidence>
<proteinExistence type="inferred from homology"/>
<dbReference type="GO" id="GO:0046872">
    <property type="term" value="F:metal ion binding"/>
    <property type="evidence" value="ECO:0007669"/>
    <property type="project" value="UniProtKB-KW"/>
</dbReference>
<comment type="caution">
    <text evidence="8">The sequence shown here is derived from an EMBL/GenBank/DDBJ whole genome shotgun (WGS) entry which is preliminary data.</text>
</comment>